<name>A0ABU0MID2_9PROT</name>
<proteinExistence type="predicted"/>
<dbReference type="Proteomes" id="UP001244552">
    <property type="component" value="Unassembled WGS sequence"/>
</dbReference>
<keyword evidence="2" id="KW-1185">Reference proteome</keyword>
<organism evidence="1 2">
    <name type="scientific">Azospirillum picis</name>
    <dbReference type="NCBI Taxonomy" id="488438"/>
    <lineage>
        <taxon>Bacteria</taxon>
        <taxon>Pseudomonadati</taxon>
        <taxon>Pseudomonadota</taxon>
        <taxon>Alphaproteobacteria</taxon>
        <taxon>Rhodospirillales</taxon>
        <taxon>Azospirillaceae</taxon>
        <taxon>Azospirillum</taxon>
    </lineage>
</organism>
<accession>A0ABU0MID2</accession>
<evidence type="ECO:0000313" key="2">
    <source>
        <dbReference type="Proteomes" id="UP001244552"/>
    </source>
</evidence>
<sequence>MGMPVRQFTRDELQAANAAFQAQTVELVKKKTLAPLPKRTTTIVGGRAKWKQAWVDLLREKGASHTVTFAFNNPISVEGARHRFGEFLQHLDRALLGPRYAKKPDKRTFAVAFAENITSNIHLHAVFAVAPEHQERFLSDADEIWEKLFPGGDVNIKAIDDLAGAVDYMTKHTSHTSVFDSQILSTEFQRSASA</sequence>
<evidence type="ECO:0008006" key="3">
    <source>
        <dbReference type="Google" id="ProtNLM"/>
    </source>
</evidence>
<dbReference type="EMBL" id="JAUSVU010000005">
    <property type="protein sequence ID" value="MDQ0533134.1"/>
    <property type="molecule type" value="Genomic_DNA"/>
</dbReference>
<protein>
    <recommendedName>
        <fullName evidence="3">Replication protein</fullName>
    </recommendedName>
</protein>
<dbReference type="RefSeq" id="WP_209980964.1">
    <property type="nucleotide sequence ID" value="NZ_JAGINO010000005.1"/>
</dbReference>
<gene>
    <name evidence="1" type="ORF">QO018_001983</name>
</gene>
<comment type="caution">
    <text evidence="1">The sequence shown here is derived from an EMBL/GenBank/DDBJ whole genome shotgun (WGS) entry which is preliminary data.</text>
</comment>
<evidence type="ECO:0000313" key="1">
    <source>
        <dbReference type="EMBL" id="MDQ0533134.1"/>
    </source>
</evidence>
<reference evidence="1 2" key="1">
    <citation type="submission" date="2023-07" db="EMBL/GenBank/DDBJ databases">
        <title>Genomic Encyclopedia of Type Strains, Phase IV (KMG-IV): sequencing the most valuable type-strain genomes for metagenomic binning, comparative biology and taxonomic classification.</title>
        <authorList>
            <person name="Goeker M."/>
        </authorList>
    </citation>
    <scope>NUCLEOTIDE SEQUENCE [LARGE SCALE GENOMIC DNA]</scope>
    <source>
        <strain evidence="1 2">DSM 19922</strain>
    </source>
</reference>